<dbReference type="AlphaFoldDB" id="A0A1I8GNW5"/>
<dbReference type="Proteomes" id="UP000095280">
    <property type="component" value="Unplaced"/>
</dbReference>
<evidence type="ECO:0000313" key="3">
    <source>
        <dbReference type="WBParaSite" id="maker-uti_cns_0002482-snap-gene-0.4-mRNA-1"/>
    </source>
</evidence>
<protein>
    <submittedName>
        <fullName evidence="3">DUF3883 domain-containing protein</fullName>
    </submittedName>
</protein>
<dbReference type="SUPFAM" id="SSF55874">
    <property type="entry name" value="ATPase domain of HSP90 chaperone/DNA topoisomerase II/histidine kinase"/>
    <property type="match status" value="1"/>
</dbReference>
<dbReference type="NCBIfam" id="NF047352">
    <property type="entry name" value="P_loop_sacsin"/>
    <property type="match status" value="1"/>
</dbReference>
<accession>A0A1I8GNW5</accession>
<evidence type="ECO:0000259" key="1">
    <source>
        <dbReference type="Pfam" id="PF25794"/>
    </source>
</evidence>
<organism evidence="2 3">
    <name type="scientific">Macrostomum lignano</name>
    <dbReference type="NCBI Taxonomy" id="282301"/>
    <lineage>
        <taxon>Eukaryota</taxon>
        <taxon>Metazoa</taxon>
        <taxon>Spiralia</taxon>
        <taxon>Lophotrochozoa</taxon>
        <taxon>Platyhelminthes</taxon>
        <taxon>Rhabditophora</taxon>
        <taxon>Macrostomorpha</taxon>
        <taxon>Macrostomida</taxon>
        <taxon>Macrostomidae</taxon>
        <taxon>Macrostomum</taxon>
    </lineage>
</organism>
<dbReference type="PANTHER" id="PTHR32387:SF0">
    <property type="entry name" value="PROTEIN NO VEIN"/>
    <property type="match status" value="1"/>
</dbReference>
<name>A0A1I8GNW5_9PLAT</name>
<dbReference type="InterPro" id="IPR058210">
    <property type="entry name" value="SACS/Nov_dom"/>
</dbReference>
<dbReference type="WBParaSite" id="maker-uti_cns_0002482-snap-gene-0.4-mRNA-1">
    <property type="protein sequence ID" value="maker-uti_cns_0002482-snap-gene-0.4-mRNA-1"/>
    <property type="gene ID" value="maker-uti_cns_0002482-snap-gene-0.4"/>
</dbReference>
<reference evidence="3" key="1">
    <citation type="submission" date="2016-11" db="UniProtKB">
        <authorList>
            <consortium name="WormBaseParasite"/>
        </authorList>
    </citation>
    <scope>IDENTIFICATION</scope>
</reference>
<evidence type="ECO:0000313" key="2">
    <source>
        <dbReference type="Proteomes" id="UP000095280"/>
    </source>
</evidence>
<sequence>KNLSKSKPAVDVSASAAVLATVDNDEDSVDLDSASCRAVIVDGIRRGAFGIDVDYDDESGGDGDAVPEALREHHERLGRSLERLSRDLYSGEAHFLLELLQNADDNAYPEGATPAVCFQLSTDGSQLSVSCNERGFTPRAVRAICDVGRSTKSAHAAGRIGHKGIGFKAVFRVSDAPEIHSGNFHFRFDLTKAGPLGCVLPHWIPGLRTACGTEIRIPLRNPVGPNSPLLEELRPELLLFLNRLRRLRIVCAGDNEADLRCTETSLVCLDESGHQTADDVAVRLETRTGGSNGRLVSTSDYLLVSQSVDVGDGRESKLTAAIPLDDVGEVDGDMDGEEADGAVEEAEYPVYAYLPLRSFGFRFLLQGDFEIPSSREDIRRDSAWNERLRDRLPSLLLAVHSALSRRCGPLIAASRCFELLPLETELQGFFRPSGRAILAAFRRLAWLPVLSGDGTGESFQREGLQLQPPGSVLAATDDVGDDCGEGVGGVSCGLLDTLGLSRPDEIRQLLGAWPAHPELLLRRKRQTRH</sequence>
<dbReference type="InterPro" id="IPR052957">
    <property type="entry name" value="Auxin_embryo_med"/>
</dbReference>
<feature type="domain" description="Sacsin/Nov" evidence="1">
    <location>
        <begin position="89"/>
        <end position="186"/>
    </location>
</feature>
<proteinExistence type="predicted"/>
<dbReference type="InterPro" id="IPR036890">
    <property type="entry name" value="HATPase_C_sf"/>
</dbReference>
<dbReference type="PANTHER" id="PTHR32387">
    <property type="entry name" value="WU:FJ29H11"/>
    <property type="match status" value="1"/>
</dbReference>
<dbReference type="Gene3D" id="3.30.565.10">
    <property type="entry name" value="Histidine kinase-like ATPase, C-terminal domain"/>
    <property type="match status" value="1"/>
</dbReference>
<dbReference type="Pfam" id="PF25794">
    <property type="entry name" value="SACS"/>
    <property type="match status" value="1"/>
</dbReference>
<keyword evidence="2" id="KW-1185">Reference proteome</keyword>